<dbReference type="RefSeq" id="WP_111422153.1">
    <property type="nucleotide sequence ID" value="NZ_NPEX01000341.1"/>
</dbReference>
<dbReference type="SUPFAM" id="SSF51338">
    <property type="entry name" value="Composite domain of metallo-dependent hydrolases"/>
    <property type="match status" value="1"/>
</dbReference>
<comment type="similarity">
    <text evidence="1">Belongs to the metallo-dependent hydrolases superfamily. ATZ/TRZ family.</text>
</comment>
<dbReference type="OrthoDB" id="9796020at2"/>
<keyword evidence="4" id="KW-1185">Reference proteome</keyword>
<dbReference type="Gene3D" id="3.20.20.140">
    <property type="entry name" value="Metal-dependent hydrolases"/>
    <property type="match status" value="1"/>
</dbReference>
<dbReference type="AlphaFoldDB" id="A0A327KN07"/>
<dbReference type="GO" id="GO:0016810">
    <property type="term" value="F:hydrolase activity, acting on carbon-nitrogen (but not peptide) bonds"/>
    <property type="evidence" value="ECO:0007669"/>
    <property type="project" value="InterPro"/>
</dbReference>
<evidence type="ECO:0000259" key="2">
    <source>
        <dbReference type="Pfam" id="PF01979"/>
    </source>
</evidence>
<evidence type="ECO:0000313" key="4">
    <source>
        <dbReference type="Proteomes" id="UP000249130"/>
    </source>
</evidence>
<comment type="caution">
    <text evidence="3">The sequence shown here is derived from an EMBL/GenBank/DDBJ whole genome shotgun (WGS) entry which is preliminary data.</text>
</comment>
<dbReference type="PANTHER" id="PTHR43794:SF5">
    <property type="entry name" value="CHLOROHYDROLASE FAMILY PROTEIN"/>
    <property type="match status" value="1"/>
</dbReference>
<dbReference type="InterPro" id="IPR006680">
    <property type="entry name" value="Amidohydro-rel"/>
</dbReference>
<dbReference type="EMBL" id="NPEX01000341">
    <property type="protein sequence ID" value="RAI38702.1"/>
    <property type="molecule type" value="Genomic_DNA"/>
</dbReference>
<dbReference type="Proteomes" id="UP000249130">
    <property type="component" value="Unassembled WGS sequence"/>
</dbReference>
<dbReference type="Pfam" id="PF01979">
    <property type="entry name" value="Amidohydro_1"/>
    <property type="match status" value="1"/>
</dbReference>
<organism evidence="3 4">
    <name type="scientific">Rhodoplanes roseus</name>
    <dbReference type="NCBI Taxonomy" id="29409"/>
    <lineage>
        <taxon>Bacteria</taxon>
        <taxon>Pseudomonadati</taxon>
        <taxon>Pseudomonadota</taxon>
        <taxon>Alphaproteobacteria</taxon>
        <taxon>Hyphomicrobiales</taxon>
        <taxon>Nitrobacteraceae</taxon>
        <taxon>Rhodoplanes</taxon>
    </lineage>
</organism>
<sequence length="487" mass="51660">MGDRSPNVSRRALLAGGTALAGVGLAAGTAAWAQAPRAGSSTPSLPARGSHLVRGAYVMSMDDRLGDLTSADVLVRDGAIERVAATIEPESGVSVIDARGMIMIPGFVDTHTHLWSTQMRGNFGDTKEATYFPTRNRMANGYQPEDMYRGTLLGAVEALSSGITTTLDFCHNIRSREAAESCIRALRESGIRARFLYGASTISKPTEPIDLAHLEQLATTWREHAGDSPVTLGLAWRGPLGIVTIVGQQMNPALGVATSEIEAARRLGLPISVHVSGQTAKAQFESLTAGGFLGPDLQLVHFTDATPEQLKTAKDAGCKVALTPLTELRVGYGVTRLQDYIASGIPVGLGIDSNSLAGYADMFSVMKLFQLIEAGRRRDELAVTARKLLALATIDGARSIGLDAQIGSISPGKRADLLLIAPRALNMGMFADDPAHLLVEAARPHNVDTVMVDGRVVKQGGRMTLADADELVRQTTTSVDGIKSRLK</sequence>
<evidence type="ECO:0000313" key="3">
    <source>
        <dbReference type="EMBL" id="RAI38702.1"/>
    </source>
</evidence>
<protein>
    <recommendedName>
        <fullName evidence="2">Amidohydrolase-related domain-containing protein</fullName>
    </recommendedName>
</protein>
<dbReference type="PANTHER" id="PTHR43794">
    <property type="entry name" value="AMINOHYDROLASE SSNA-RELATED"/>
    <property type="match status" value="1"/>
</dbReference>
<name>A0A327KN07_9BRAD</name>
<accession>A0A327KN07</accession>
<dbReference type="SUPFAM" id="SSF51556">
    <property type="entry name" value="Metallo-dependent hydrolases"/>
    <property type="match status" value="1"/>
</dbReference>
<dbReference type="InterPro" id="IPR032466">
    <property type="entry name" value="Metal_Hydrolase"/>
</dbReference>
<dbReference type="InterPro" id="IPR006311">
    <property type="entry name" value="TAT_signal"/>
</dbReference>
<dbReference type="InterPro" id="IPR011059">
    <property type="entry name" value="Metal-dep_hydrolase_composite"/>
</dbReference>
<feature type="domain" description="Amidohydrolase-related" evidence="2">
    <location>
        <begin position="102"/>
        <end position="457"/>
    </location>
</feature>
<dbReference type="PROSITE" id="PS51318">
    <property type="entry name" value="TAT"/>
    <property type="match status" value="1"/>
</dbReference>
<evidence type="ECO:0000256" key="1">
    <source>
        <dbReference type="ARBA" id="ARBA00006745"/>
    </source>
</evidence>
<dbReference type="Gene3D" id="2.30.40.10">
    <property type="entry name" value="Urease, subunit C, domain 1"/>
    <property type="match status" value="1"/>
</dbReference>
<reference evidence="3 4" key="1">
    <citation type="submission" date="2017-07" db="EMBL/GenBank/DDBJ databases">
        <title>Draft Genome Sequences of Select Purple Nonsulfur Bacteria.</title>
        <authorList>
            <person name="Lasarre B."/>
            <person name="Mckinlay J.B."/>
        </authorList>
    </citation>
    <scope>NUCLEOTIDE SEQUENCE [LARGE SCALE GENOMIC DNA]</scope>
    <source>
        <strain evidence="3 4">DSM 5909</strain>
    </source>
</reference>
<gene>
    <name evidence="3" type="ORF">CH341_27370</name>
</gene>
<dbReference type="InterPro" id="IPR050287">
    <property type="entry name" value="MTA/SAH_deaminase"/>
</dbReference>
<proteinExistence type="inferred from homology"/>